<feature type="non-terminal residue" evidence="1">
    <location>
        <position position="1"/>
    </location>
</feature>
<evidence type="ECO:0000313" key="2">
    <source>
        <dbReference type="Proteomes" id="UP000800200"/>
    </source>
</evidence>
<reference evidence="1" key="1">
    <citation type="journal article" date="2020" name="Stud. Mycol.">
        <title>101 Dothideomycetes genomes: a test case for predicting lifestyles and emergence of pathogens.</title>
        <authorList>
            <person name="Haridas S."/>
            <person name="Albert R."/>
            <person name="Binder M."/>
            <person name="Bloem J."/>
            <person name="Labutti K."/>
            <person name="Salamov A."/>
            <person name="Andreopoulos B."/>
            <person name="Baker S."/>
            <person name="Barry K."/>
            <person name="Bills G."/>
            <person name="Bluhm B."/>
            <person name="Cannon C."/>
            <person name="Castanera R."/>
            <person name="Culley D."/>
            <person name="Daum C."/>
            <person name="Ezra D."/>
            <person name="Gonzalez J."/>
            <person name="Henrissat B."/>
            <person name="Kuo A."/>
            <person name="Liang C."/>
            <person name="Lipzen A."/>
            <person name="Lutzoni F."/>
            <person name="Magnuson J."/>
            <person name="Mondo S."/>
            <person name="Nolan M."/>
            <person name="Ohm R."/>
            <person name="Pangilinan J."/>
            <person name="Park H.-J."/>
            <person name="Ramirez L."/>
            <person name="Alfaro M."/>
            <person name="Sun H."/>
            <person name="Tritt A."/>
            <person name="Yoshinaga Y."/>
            <person name="Zwiers L.-H."/>
            <person name="Turgeon B."/>
            <person name="Goodwin S."/>
            <person name="Spatafora J."/>
            <person name="Crous P."/>
            <person name="Grigoriev I."/>
        </authorList>
    </citation>
    <scope>NUCLEOTIDE SEQUENCE</scope>
    <source>
        <strain evidence="1">CBS 207.26</strain>
    </source>
</reference>
<proteinExistence type="predicted"/>
<dbReference type="AlphaFoldDB" id="A0A6A6DYK7"/>
<accession>A0A6A6DYK7</accession>
<name>A0A6A6DYK7_9PEZI</name>
<dbReference type="EMBL" id="ML994636">
    <property type="protein sequence ID" value="KAF2184757.1"/>
    <property type="molecule type" value="Genomic_DNA"/>
</dbReference>
<gene>
    <name evidence="1" type="ORF">K469DRAFT_578070</name>
</gene>
<sequence>HHAYRGRKFRATPNTVLFSLPVVHYDLFTYKANVKKSNFYNTWQRNNDDVENLNRSDGLHHSLFLHHPQFQC</sequence>
<dbReference type="Proteomes" id="UP000800200">
    <property type="component" value="Unassembled WGS sequence"/>
</dbReference>
<keyword evidence="2" id="KW-1185">Reference proteome</keyword>
<protein>
    <submittedName>
        <fullName evidence="1">Uncharacterized protein</fullName>
    </submittedName>
</protein>
<organism evidence="1 2">
    <name type="scientific">Zopfia rhizophila CBS 207.26</name>
    <dbReference type="NCBI Taxonomy" id="1314779"/>
    <lineage>
        <taxon>Eukaryota</taxon>
        <taxon>Fungi</taxon>
        <taxon>Dikarya</taxon>
        <taxon>Ascomycota</taxon>
        <taxon>Pezizomycotina</taxon>
        <taxon>Dothideomycetes</taxon>
        <taxon>Dothideomycetes incertae sedis</taxon>
        <taxon>Zopfiaceae</taxon>
        <taxon>Zopfia</taxon>
    </lineage>
</organism>
<evidence type="ECO:0000313" key="1">
    <source>
        <dbReference type="EMBL" id="KAF2184757.1"/>
    </source>
</evidence>